<evidence type="ECO:0000313" key="2">
    <source>
        <dbReference type="Proteomes" id="UP000192132"/>
    </source>
</evidence>
<dbReference type="EMBL" id="MLCN01000055">
    <property type="protein sequence ID" value="ONG37391.1"/>
    <property type="molecule type" value="Genomic_DNA"/>
</dbReference>
<comment type="caution">
    <text evidence="1">The sequence shown here is derived from an EMBL/GenBank/DDBJ whole genome shotgun (WGS) entry which is preliminary data.</text>
</comment>
<dbReference type="SUPFAM" id="SSF52833">
    <property type="entry name" value="Thioredoxin-like"/>
    <property type="match status" value="1"/>
</dbReference>
<dbReference type="InterPro" id="IPR036249">
    <property type="entry name" value="Thioredoxin-like_sf"/>
</dbReference>
<name>A0A1S8CR67_9GAMM</name>
<gene>
    <name evidence="1" type="ORF">BKE30_14685</name>
</gene>
<accession>A0A1S8CR67</accession>
<dbReference type="InterPro" id="IPR039555">
    <property type="entry name" value="TraF/TrbB"/>
</dbReference>
<dbReference type="Gene3D" id="3.40.30.10">
    <property type="entry name" value="Glutaredoxin"/>
    <property type="match status" value="1"/>
</dbReference>
<reference evidence="1 2" key="1">
    <citation type="submission" date="2016-10" db="EMBL/GenBank/DDBJ databases">
        <title>Draft Genome sequence of Alkanindiges sp. strain H1.</title>
        <authorList>
            <person name="Subhash Y."/>
            <person name="Lee S."/>
        </authorList>
    </citation>
    <scope>NUCLEOTIDE SEQUENCE [LARGE SCALE GENOMIC DNA]</scope>
    <source>
        <strain evidence="1 2">H1</strain>
    </source>
</reference>
<evidence type="ECO:0008006" key="3">
    <source>
        <dbReference type="Google" id="ProtNLM"/>
    </source>
</evidence>
<evidence type="ECO:0000313" key="1">
    <source>
        <dbReference type="EMBL" id="ONG37391.1"/>
    </source>
</evidence>
<sequence>MDAARIRALDNPRNPDGTPSKDMIAYMYFQRVALDKAQNFAYAAQDAVSSDPILDETSRIPIDTGAITTFKRMVEDDKKSALNSLTQKAGLWFFFDSTCQYCAYQYQSLNAFVSQYRFPVRYISMDNKPLAGMRSFLPNRGLAQQLNLKVTPAIVLVVPPNNFYIVSHGMSATSTIGDKILLAAASRNLLPKEIKDRIDPYNKGIMTPEQMKISQQEQAKLDKDPNAFVDLIKDALGGK</sequence>
<keyword evidence="2" id="KW-1185">Reference proteome</keyword>
<organism evidence="1 2">
    <name type="scientific">Alkanindiges hydrocarboniclasticus</name>
    <dbReference type="NCBI Taxonomy" id="1907941"/>
    <lineage>
        <taxon>Bacteria</taxon>
        <taxon>Pseudomonadati</taxon>
        <taxon>Pseudomonadota</taxon>
        <taxon>Gammaproteobacteria</taxon>
        <taxon>Moraxellales</taxon>
        <taxon>Moraxellaceae</taxon>
        <taxon>Alkanindiges</taxon>
    </lineage>
</organism>
<protein>
    <recommendedName>
        <fullName evidence="3">Conjugal transfer protein TraF</fullName>
    </recommendedName>
</protein>
<dbReference type="STRING" id="1907941.BKE30_14685"/>
<dbReference type="Proteomes" id="UP000192132">
    <property type="component" value="Unassembled WGS sequence"/>
</dbReference>
<dbReference type="AlphaFoldDB" id="A0A1S8CR67"/>
<proteinExistence type="predicted"/>
<dbReference type="Pfam" id="PF13728">
    <property type="entry name" value="TraF"/>
    <property type="match status" value="1"/>
</dbReference>